<dbReference type="PROSITE" id="PS51838">
    <property type="entry name" value="HDAG"/>
    <property type="match status" value="1"/>
</dbReference>
<sequence>MEFHLQWRAELEEIIEVAIVDSDSWVAMIAEIIKTYPSLGALNLDIREQGDNQRIVQDLASELRRVVKKHNEVGLLPMECSYLNRSAFLVAAPQQPVMMKHFNLKRKPKAAALRAELVTRSSDAQANIKKSQLPTVPVRSRGMPRNNDSIPMRGIPRSLSGPGMMRNSSLTPLSARPSRPPLTARRKDGGIKLLDINESPIAAQQAKKRRKLQEAAENKAAEAEAKQQKLQQQQEAAAANAAAQAAAAQQQQQQQQESSTDALDNSTDASDMQKLTPLEPVAEVQDDVATPDYAAGLTPSQPPTPGGPPAPQATPILSNAVATAAALQVGGSVQLPAGTIISRQSIQSCTASSPPQPQQQGVVNLPGLGTHQRIIVTQTPGGGEQRFILTDAPGAGAGEQRIVLSGDQRIIITPANAGVGAGEQRILLTNPSTGVTTEQRVLVTPSGGEPRIIMAPAGTGGEPRIILASPSPAGGEPRILVTPGSQGTILQQSATGQTLVYRTLPAAAQQTYSEPQQLSDNSQPQYATLQPVQPEVLYALSTAAGDGGVSQQQVIALSTQQQAPATVLQPAATAVSATSVQQQVQVLPAQQQQQQKRNLTLTKEQMLEAQEMFRTSNKVTRPEKALILGFMAGSRDNPCPHLGNIVTIKLSEGEETVNQPGGTSINMLAETHFQMNYNTGEWRRIKKYRTLPVDQQAA</sequence>
<feature type="compositionally biased region" description="Polar residues" evidence="1">
    <location>
        <begin position="258"/>
        <end position="268"/>
    </location>
</feature>
<accession>A0A6A0H8U2</accession>
<gene>
    <name evidence="3" type="ORF">HAZT_HAZT008775</name>
</gene>
<comment type="caution">
    <text evidence="3">The sequence shown here is derived from an EMBL/GenBank/DDBJ whole genome shotgun (WGS) entry which is preliminary data.</text>
</comment>
<dbReference type="InterPro" id="IPR056557">
    <property type="entry name" value="NELF-A_N"/>
</dbReference>
<dbReference type="AlphaFoldDB" id="A0A6A0H8U2"/>
<feature type="compositionally biased region" description="Basic and acidic residues" evidence="1">
    <location>
        <begin position="212"/>
        <end position="227"/>
    </location>
</feature>
<feature type="non-terminal residue" evidence="3">
    <location>
        <position position="698"/>
    </location>
</feature>
<protein>
    <recommendedName>
        <fullName evidence="2">HDAg domain-containing protein</fullName>
    </recommendedName>
</protein>
<evidence type="ECO:0000259" key="2">
    <source>
        <dbReference type="PROSITE" id="PS51838"/>
    </source>
</evidence>
<feature type="domain" description="HDAg" evidence="2">
    <location>
        <begin position="25"/>
        <end position="189"/>
    </location>
</feature>
<name>A0A6A0H8U2_HYAAZ</name>
<dbReference type="InterPro" id="IPR052828">
    <property type="entry name" value="NELF-A_domain"/>
</dbReference>
<reference evidence="3" key="2">
    <citation type="journal article" date="2018" name="Environ. Sci. Technol.">
        <title>The Toxicogenome of Hyalella azteca: A Model for Sediment Ecotoxicology and Evolutionary Toxicology.</title>
        <authorList>
            <person name="Poynton H.C."/>
            <person name="Hasenbein S."/>
            <person name="Benoit J.B."/>
            <person name="Sepulveda M.S."/>
            <person name="Poelchau M.F."/>
            <person name="Hughes D.S.T."/>
            <person name="Murali S.C."/>
            <person name="Chen S."/>
            <person name="Glastad K.M."/>
            <person name="Goodisman M.A.D."/>
            <person name="Werren J.H."/>
            <person name="Vineis J.H."/>
            <person name="Bowen J.L."/>
            <person name="Friedrich M."/>
            <person name="Jones J."/>
            <person name="Robertson H.M."/>
            <person name="Feyereisen R."/>
            <person name="Mechler-Hickson A."/>
            <person name="Mathers N."/>
            <person name="Lee C.E."/>
            <person name="Colbourne J.K."/>
            <person name="Biales A."/>
            <person name="Johnston J.S."/>
            <person name="Wellborn G.A."/>
            <person name="Rosendale A.J."/>
            <person name="Cridge A.G."/>
            <person name="Munoz-Torres M.C."/>
            <person name="Bain P.A."/>
            <person name="Manny A.R."/>
            <person name="Major K.M."/>
            <person name="Lambert F.N."/>
            <person name="Vulpe C.D."/>
            <person name="Tuck P."/>
            <person name="Blalock B.J."/>
            <person name="Lin Y.Y."/>
            <person name="Smith M.E."/>
            <person name="Ochoa-Acuna H."/>
            <person name="Chen M.M."/>
            <person name="Childers C.P."/>
            <person name="Qu J."/>
            <person name="Dugan S."/>
            <person name="Lee S.L."/>
            <person name="Chao H."/>
            <person name="Dinh H."/>
            <person name="Han Y."/>
            <person name="Doddapaneni H."/>
            <person name="Worley K.C."/>
            <person name="Muzny D.M."/>
            <person name="Gibbs R.A."/>
            <person name="Richards S."/>
        </authorList>
    </citation>
    <scope>NUCLEOTIDE SEQUENCE</scope>
    <source>
        <strain evidence="3">HAZT.00-mixed</strain>
        <tissue evidence="3">Whole organism</tissue>
    </source>
</reference>
<reference evidence="3" key="3">
    <citation type="submission" date="2019-06" db="EMBL/GenBank/DDBJ databases">
        <authorList>
            <person name="Poynton C."/>
            <person name="Hasenbein S."/>
            <person name="Benoit J.B."/>
            <person name="Sepulveda M.S."/>
            <person name="Poelchau M.F."/>
            <person name="Murali S.C."/>
            <person name="Chen S."/>
            <person name="Glastad K.M."/>
            <person name="Werren J.H."/>
            <person name="Vineis J.H."/>
            <person name="Bowen J.L."/>
            <person name="Friedrich M."/>
            <person name="Jones J."/>
            <person name="Robertson H.M."/>
            <person name="Feyereisen R."/>
            <person name="Mechler-Hickson A."/>
            <person name="Mathers N."/>
            <person name="Lee C.E."/>
            <person name="Colbourne J.K."/>
            <person name="Biales A."/>
            <person name="Johnston J.S."/>
            <person name="Wellborn G.A."/>
            <person name="Rosendale A.J."/>
            <person name="Cridge A.G."/>
            <person name="Munoz-Torres M.C."/>
            <person name="Bain P.A."/>
            <person name="Manny A.R."/>
            <person name="Major K.M."/>
            <person name="Lambert F.N."/>
            <person name="Vulpe C.D."/>
            <person name="Tuck P."/>
            <person name="Blalock B.J."/>
            <person name="Lin Y.-Y."/>
            <person name="Smith M.E."/>
            <person name="Ochoa-Acuna H."/>
            <person name="Chen M.-J.M."/>
            <person name="Childers C.P."/>
            <person name="Qu J."/>
            <person name="Dugan S."/>
            <person name="Lee S.L."/>
            <person name="Chao H."/>
            <person name="Dinh H."/>
            <person name="Han Y."/>
            <person name="Doddapaneni H."/>
            <person name="Worley K.C."/>
            <person name="Muzny D.M."/>
            <person name="Gibbs R.A."/>
            <person name="Richards S."/>
        </authorList>
    </citation>
    <scope>NUCLEOTIDE SEQUENCE</scope>
    <source>
        <strain evidence="3">HAZT.00-mixed</strain>
        <tissue evidence="3">Whole organism</tissue>
    </source>
</reference>
<organism evidence="3">
    <name type="scientific">Hyalella azteca</name>
    <name type="common">Amphipod</name>
    <dbReference type="NCBI Taxonomy" id="294128"/>
    <lineage>
        <taxon>Eukaryota</taxon>
        <taxon>Metazoa</taxon>
        <taxon>Ecdysozoa</taxon>
        <taxon>Arthropoda</taxon>
        <taxon>Crustacea</taxon>
        <taxon>Multicrustacea</taxon>
        <taxon>Malacostraca</taxon>
        <taxon>Eumalacostraca</taxon>
        <taxon>Peracarida</taxon>
        <taxon>Amphipoda</taxon>
        <taxon>Senticaudata</taxon>
        <taxon>Talitrida</taxon>
        <taxon>Talitroidea</taxon>
        <taxon>Hyalellidae</taxon>
        <taxon>Hyalella</taxon>
    </lineage>
</organism>
<feature type="region of interest" description="Disordered" evidence="1">
    <location>
        <begin position="346"/>
        <end position="366"/>
    </location>
</feature>
<dbReference type="PANTHER" id="PTHR13328">
    <property type="entry name" value="NEGATIVE ELONGATION FACTOR A NELF-A"/>
    <property type="match status" value="1"/>
</dbReference>
<feature type="region of interest" description="Disordered" evidence="1">
    <location>
        <begin position="137"/>
        <end position="268"/>
    </location>
</feature>
<dbReference type="Pfam" id="PF23553">
    <property type="entry name" value="NELF-A_N"/>
    <property type="match status" value="1"/>
</dbReference>
<evidence type="ECO:0000256" key="1">
    <source>
        <dbReference type="SAM" id="MobiDB-lite"/>
    </source>
</evidence>
<feature type="compositionally biased region" description="Low complexity" evidence="1">
    <location>
        <begin position="228"/>
        <end position="257"/>
    </location>
</feature>
<dbReference type="OrthoDB" id="2135488at2759"/>
<dbReference type="GO" id="GO:0032021">
    <property type="term" value="C:NELF complex"/>
    <property type="evidence" value="ECO:0007669"/>
    <property type="project" value="TreeGrafter"/>
</dbReference>
<dbReference type="InterPro" id="IPR037517">
    <property type="entry name" value="HDAG_dom"/>
</dbReference>
<dbReference type="Proteomes" id="UP000711488">
    <property type="component" value="Unassembled WGS sequence"/>
</dbReference>
<dbReference type="GO" id="GO:0034244">
    <property type="term" value="P:negative regulation of transcription elongation by RNA polymerase II"/>
    <property type="evidence" value="ECO:0007669"/>
    <property type="project" value="TreeGrafter"/>
</dbReference>
<reference evidence="3" key="1">
    <citation type="submission" date="2014-08" db="EMBL/GenBank/DDBJ databases">
        <authorList>
            <person name="Murali S."/>
            <person name="Richards S."/>
            <person name="Bandaranaike D."/>
            <person name="Bellair M."/>
            <person name="Blankenburg K."/>
            <person name="Chao H."/>
            <person name="Dinh H."/>
            <person name="Doddapaneni H."/>
            <person name="Dugan-Rocha S."/>
            <person name="Elkadiri S."/>
            <person name="Gnanaolivu R."/>
            <person name="Hughes D."/>
            <person name="Lee S."/>
            <person name="Li M."/>
            <person name="Ming W."/>
            <person name="Munidasa M."/>
            <person name="Muniz J."/>
            <person name="Nguyen L."/>
            <person name="Osuji N."/>
            <person name="Pu L.-L."/>
            <person name="Puazo M."/>
            <person name="Skinner E."/>
            <person name="Qu C."/>
            <person name="Quiroz J."/>
            <person name="Raj R."/>
            <person name="Weissenberger G."/>
            <person name="Xin Y."/>
            <person name="Zou X."/>
            <person name="Han Y."/>
            <person name="Worley K."/>
            <person name="Muzny D."/>
            <person name="Gibbs R."/>
        </authorList>
    </citation>
    <scope>NUCLEOTIDE SEQUENCE</scope>
    <source>
        <strain evidence="3">HAZT.00-mixed</strain>
        <tissue evidence="3">Whole organism</tissue>
    </source>
</reference>
<proteinExistence type="predicted"/>
<feature type="region of interest" description="Disordered" evidence="1">
    <location>
        <begin position="292"/>
        <end position="315"/>
    </location>
</feature>
<dbReference type="EMBL" id="JQDR03004675">
    <property type="protein sequence ID" value="KAA0201909.1"/>
    <property type="molecule type" value="Genomic_DNA"/>
</dbReference>
<feature type="compositionally biased region" description="Pro residues" evidence="1">
    <location>
        <begin position="300"/>
        <end position="312"/>
    </location>
</feature>
<dbReference type="PANTHER" id="PTHR13328:SF4">
    <property type="entry name" value="NEGATIVE ELONGATION FACTOR A"/>
    <property type="match status" value="1"/>
</dbReference>
<evidence type="ECO:0000313" key="3">
    <source>
        <dbReference type="EMBL" id="KAA0201909.1"/>
    </source>
</evidence>